<organism evidence="3 4">
    <name type="scientific">Pelagimonas varians</name>
    <dbReference type="NCBI Taxonomy" id="696760"/>
    <lineage>
        <taxon>Bacteria</taxon>
        <taxon>Pseudomonadati</taxon>
        <taxon>Pseudomonadota</taxon>
        <taxon>Alphaproteobacteria</taxon>
        <taxon>Rhodobacterales</taxon>
        <taxon>Roseobacteraceae</taxon>
        <taxon>Pelagimonas</taxon>
    </lineage>
</organism>
<dbReference type="GO" id="GO:0006310">
    <property type="term" value="P:DNA recombination"/>
    <property type="evidence" value="ECO:0007669"/>
    <property type="project" value="UniProtKB-KW"/>
</dbReference>
<evidence type="ECO:0000313" key="3">
    <source>
        <dbReference type="EMBL" id="SMX47813.1"/>
    </source>
</evidence>
<feature type="domain" description="Tyr recombinase" evidence="2">
    <location>
        <begin position="1"/>
        <end position="158"/>
    </location>
</feature>
<dbReference type="PROSITE" id="PS51898">
    <property type="entry name" value="TYR_RECOMBINASE"/>
    <property type="match status" value="1"/>
</dbReference>
<dbReference type="GO" id="GO:0015074">
    <property type="term" value="P:DNA integration"/>
    <property type="evidence" value="ECO:0007669"/>
    <property type="project" value="InterPro"/>
</dbReference>
<dbReference type="InterPro" id="IPR013762">
    <property type="entry name" value="Integrase-like_cat_sf"/>
</dbReference>
<evidence type="ECO:0000313" key="4">
    <source>
        <dbReference type="Proteomes" id="UP000220836"/>
    </source>
</evidence>
<dbReference type="InterPro" id="IPR011010">
    <property type="entry name" value="DNA_brk_join_enz"/>
</dbReference>
<dbReference type="SUPFAM" id="SSF56349">
    <property type="entry name" value="DNA breaking-rejoining enzymes"/>
    <property type="match status" value="1"/>
</dbReference>
<dbReference type="GO" id="GO:0003677">
    <property type="term" value="F:DNA binding"/>
    <property type="evidence" value="ECO:0007669"/>
    <property type="project" value="InterPro"/>
</dbReference>
<dbReference type="RefSeq" id="WP_097806108.1">
    <property type="nucleotide sequence ID" value="NZ_FXYH01000016.1"/>
</dbReference>
<name>A0A238KYB8_9RHOB</name>
<keyword evidence="4" id="KW-1185">Reference proteome</keyword>
<dbReference type="Gene3D" id="1.10.443.10">
    <property type="entry name" value="Intergrase catalytic core"/>
    <property type="match status" value="1"/>
</dbReference>
<keyword evidence="1" id="KW-0233">DNA recombination</keyword>
<accession>A0A238KYB8</accession>
<proteinExistence type="predicted"/>
<dbReference type="OrthoDB" id="7510934at2"/>
<dbReference type="AlphaFoldDB" id="A0A238KYB8"/>
<dbReference type="InterPro" id="IPR002104">
    <property type="entry name" value="Integrase_catalytic"/>
</dbReference>
<evidence type="ECO:0000256" key="1">
    <source>
        <dbReference type="ARBA" id="ARBA00023172"/>
    </source>
</evidence>
<reference evidence="3 4" key="1">
    <citation type="submission" date="2017-05" db="EMBL/GenBank/DDBJ databases">
        <authorList>
            <person name="Song R."/>
            <person name="Chenine A.L."/>
            <person name="Ruprecht R.M."/>
        </authorList>
    </citation>
    <scope>NUCLEOTIDE SEQUENCE [LARGE SCALE GENOMIC DNA]</scope>
    <source>
        <strain evidence="3 4">CECT 8663</strain>
    </source>
</reference>
<protein>
    <submittedName>
        <fullName evidence="3">Phage integrase family protein</fullName>
    </submittedName>
</protein>
<dbReference type="Proteomes" id="UP000220836">
    <property type="component" value="Unassembled WGS sequence"/>
</dbReference>
<dbReference type="EMBL" id="FXYH01000016">
    <property type="protein sequence ID" value="SMX47813.1"/>
    <property type="molecule type" value="Genomic_DNA"/>
</dbReference>
<dbReference type="Pfam" id="PF00589">
    <property type="entry name" value="Phage_integrase"/>
    <property type="match status" value="1"/>
</dbReference>
<sequence length="163" mass="18506">MVEKLKHAPTKVKTAAELILGTGQRPNAAIKMRRDQFDGEWMIVTDEKQSKQFETFCPDHLRTYLSTLPRHGTFVLAKNLTEPLGYDAIEKAFRNWRATLGDKARPYVLHGLRKLAIVRLAEAGCSDAEIQAVTGQSAEMVAYYRSKASRRTLSRSAQKRREK</sequence>
<evidence type="ECO:0000259" key="2">
    <source>
        <dbReference type="PROSITE" id="PS51898"/>
    </source>
</evidence>
<gene>
    <name evidence="3" type="ORF">PEV8663_03641</name>
</gene>